<dbReference type="Pfam" id="PF16499">
    <property type="entry name" value="Melibiase_2"/>
    <property type="match status" value="1"/>
</dbReference>
<dbReference type="STRING" id="681398.PJIAN_4714"/>
<evidence type="ECO:0000259" key="9">
    <source>
        <dbReference type="Pfam" id="PF17801"/>
    </source>
</evidence>
<dbReference type="Proteomes" id="UP000076586">
    <property type="component" value="Unassembled WGS sequence"/>
</dbReference>
<dbReference type="Gene3D" id="3.20.20.70">
    <property type="entry name" value="Aldolase class I"/>
    <property type="match status" value="1"/>
</dbReference>
<accession>A0A161LFY0</accession>
<protein>
    <recommendedName>
        <fullName evidence="3 8">Alpha-galactosidase</fullName>
        <ecNumber evidence="3 8">3.2.1.22</ecNumber>
    </recommendedName>
    <alternativeName>
        <fullName evidence="8">Melibiase</fullName>
    </alternativeName>
</protein>
<name>A0A161LFY0_9BACT</name>
<dbReference type="GO" id="GO:0004557">
    <property type="term" value="F:alpha-galactosidase activity"/>
    <property type="evidence" value="ECO:0007669"/>
    <property type="project" value="UniProtKB-EC"/>
</dbReference>
<evidence type="ECO:0000256" key="6">
    <source>
        <dbReference type="ARBA" id="ARBA00023157"/>
    </source>
</evidence>
<dbReference type="RefSeq" id="WP_068706016.1">
    <property type="nucleotide sequence ID" value="NZ_BDCR01000004.1"/>
</dbReference>
<dbReference type="EMBL" id="BDCR01000004">
    <property type="protein sequence ID" value="GAT64165.1"/>
    <property type="molecule type" value="Genomic_DNA"/>
</dbReference>
<gene>
    <name evidence="10" type="ORF">PJIAN_4714</name>
</gene>
<evidence type="ECO:0000256" key="7">
    <source>
        <dbReference type="ARBA" id="ARBA00023295"/>
    </source>
</evidence>
<evidence type="ECO:0000256" key="1">
    <source>
        <dbReference type="ARBA" id="ARBA00001255"/>
    </source>
</evidence>
<reference evidence="11" key="2">
    <citation type="journal article" date="2017" name="Genome Announc.">
        <title>Draft genome sequence of Paludibacter jiangxiensis NM7(T), a propionate-producing fermentative bacterium.</title>
        <authorList>
            <person name="Qiu Y.-L."/>
            <person name="Tourlousse D.M."/>
            <person name="Matsuura N."/>
            <person name="Ohashi A."/>
            <person name="Sekiguchi Y."/>
        </authorList>
    </citation>
    <scope>NUCLEOTIDE SEQUENCE [LARGE SCALE GENOMIC DNA]</scope>
    <source>
        <strain evidence="11">NM7</strain>
    </source>
</reference>
<dbReference type="OrthoDB" id="9807519at2"/>
<organism evidence="10 11">
    <name type="scientific">Paludibacter jiangxiensis</name>
    <dbReference type="NCBI Taxonomy" id="681398"/>
    <lineage>
        <taxon>Bacteria</taxon>
        <taxon>Pseudomonadati</taxon>
        <taxon>Bacteroidota</taxon>
        <taxon>Bacteroidia</taxon>
        <taxon>Bacteroidales</taxon>
        <taxon>Paludibacteraceae</taxon>
        <taxon>Paludibacter</taxon>
    </lineage>
</organism>
<dbReference type="InterPro" id="IPR000111">
    <property type="entry name" value="Glyco_hydro_27/36_CS"/>
</dbReference>
<comment type="similarity">
    <text evidence="2 8">Belongs to the glycosyl hydrolase 27 family.</text>
</comment>
<dbReference type="PANTHER" id="PTHR11452">
    <property type="entry name" value="ALPHA-GALACTOSIDASE/ALPHA-N-ACETYLGALACTOSAMINIDASE"/>
    <property type="match status" value="1"/>
</dbReference>
<keyword evidence="6 8" id="KW-1015">Disulfide bond</keyword>
<dbReference type="InterPro" id="IPR002241">
    <property type="entry name" value="Glyco_hydro_27"/>
</dbReference>
<proteinExistence type="inferred from homology"/>
<dbReference type="PANTHER" id="PTHR11452:SF75">
    <property type="entry name" value="ALPHA-GALACTOSIDASE MEL1"/>
    <property type="match status" value="1"/>
</dbReference>
<comment type="caution">
    <text evidence="10">The sequence shown here is derived from an EMBL/GenBank/DDBJ whole genome shotgun (WGS) entry which is preliminary data.</text>
</comment>
<evidence type="ECO:0000256" key="3">
    <source>
        <dbReference type="ARBA" id="ARBA00012755"/>
    </source>
</evidence>
<dbReference type="EC" id="3.2.1.22" evidence="3 8"/>
<dbReference type="Gene3D" id="2.60.40.1180">
    <property type="entry name" value="Golgi alpha-mannosidase II"/>
    <property type="match status" value="1"/>
</dbReference>
<dbReference type="InterPro" id="IPR013780">
    <property type="entry name" value="Glyco_hydro_b"/>
</dbReference>
<dbReference type="PROSITE" id="PS00512">
    <property type="entry name" value="ALPHA_GALACTOSIDASE"/>
    <property type="match status" value="1"/>
</dbReference>
<comment type="catalytic activity">
    <reaction evidence="1 8">
        <text>Hydrolysis of terminal, non-reducing alpha-D-galactose residues in alpha-D-galactosides, including galactose oligosaccharides, galactomannans and galactolipids.</text>
        <dbReference type="EC" id="3.2.1.22"/>
    </reaction>
</comment>
<evidence type="ECO:0000313" key="11">
    <source>
        <dbReference type="Proteomes" id="UP000076586"/>
    </source>
</evidence>
<dbReference type="CDD" id="cd14792">
    <property type="entry name" value="GH27"/>
    <property type="match status" value="1"/>
</dbReference>
<feature type="domain" description="Alpha galactosidase C-terminal" evidence="9">
    <location>
        <begin position="316"/>
        <end position="401"/>
    </location>
</feature>
<keyword evidence="5 8" id="KW-0378">Hydrolase</keyword>
<dbReference type="GO" id="GO:0016052">
    <property type="term" value="P:carbohydrate catabolic process"/>
    <property type="evidence" value="ECO:0007669"/>
    <property type="project" value="UniProtKB-ARBA"/>
</dbReference>
<reference evidence="11" key="1">
    <citation type="submission" date="2016-04" db="EMBL/GenBank/DDBJ databases">
        <title>Draft genome sequence of Paludibacter jiangxiensis strain NM7.</title>
        <authorList>
            <person name="Qiu Y."/>
            <person name="Matsuura N."/>
            <person name="Ohashi A."/>
            <person name="Tourlousse M.D."/>
            <person name="Sekiguchi Y."/>
        </authorList>
    </citation>
    <scope>NUCLEOTIDE SEQUENCE [LARGE SCALE GENOMIC DNA]</scope>
    <source>
        <strain evidence="11">NM7</strain>
    </source>
</reference>
<keyword evidence="4" id="KW-0732">Signal</keyword>
<dbReference type="FunFam" id="3.20.20.70:FF:000202">
    <property type="entry name" value="Alpha-galactosidase"/>
    <property type="match status" value="1"/>
</dbReference>
<dbReference type="SUPFAM" id="SSF51011">
    <property type="entry name" value="Glycosyl hydrolase domain"/>
    <property type="match status" value="1"/>
</dbReference>
<dbReference type="SUPFAM" id="SSF51445">
    <property type="entry name" value="(Trans)glycosidases"/>
    <property type="match status" value="1"/>
</dbReference>
<dbReference type="InterPro" id="IPR013785">
    <property type="entry name" value="Aldolase_TIM"/>
</dbReference>
<evidence type="ECO:0000256" key="5">
    <source>
        <dbReference type="ARBA" id="ARBA00022801"/>
    </source>
</evidence>
<sequence>MKIHTKLLWSVLFLLVLYPLQAQKIQGLAKTPPMGWNSWNKFACDVSEIMIREEADAMAASGLKEAGYQYIVIDDCWQVTRDSLGFIVPDPQRFPSGIKALADYVHSKGLKFGIYSCAGDKTCAGRPAGRGHEYQDALMYAKWGVDYLKYDWCNTGKMNAEEAYSTMRDALFAAGRPIVFSLCEWGNNKPWLWGAAVGHLWRTTGDIYNCFDCKKNNGNWFANGVLQILDMQNGLRKFAGPDHWNDPDMLEVGNGMPANEDRAHFTMWCILAAPLIAGNDLRNMSPETKAILTNKEAIAINQDTLGIQGFKFVSKDSVETWMKPLCGGKWAVCVLNRSKSYRSVDLDWKFMSVTDSLSQREFNTSKEIFKIKDIWQNKEGGDTRKPLKAVIPAHDVLCLKLYRKE</sequence>
<dbReference type="Pfam" id="PF17801">
    <property type="entry name" value="Melibiase_C"/>
    <property type="match status" value="1"/>
</dbReference>
<evidence type="ECO:0000256" key="2">
    <source>
        <dbReference type="ARBA" id="ARBA00009743"/>
    </source>
</evidence>
<dbReference type="AlphaFoldDB" id="A0A161LFY0"/>
<dbReference type="InterPro" id="IPR017853">
    <property type="entry name" value="GH"/>
</dbReference>
<evidence type="ECO:0000313" key="10">
    <source>
        <dbReference type="EMBL" id="GAT64165.1"/>
    </source>
</evidence>
<evidence type="ECO:0000256" key="8">
    <source>
        <dbReference type="RuleBase" id="RU361168"/>
    </source>
</evidence>
<keyword evidence="11" id="KW-1185">Reference proteome</keyword>
<dbReference type="InterPro" id="IPR041233">
    <property type="entry name" value="Melibiase_C"/>
</dbReference>
<evidence type="ECO:0000256" key="4">
    <source>
        <dbReference type="ARBA" id="ARBA00022729"/>
    </source>
</evidence>
<dbReference type="PRINTS" id="PR00740">
    <property type="entry name" value="GLHYDRLASE27"/>
</dbReference>
<keyword evidence="7 8" id="KW-0326">Glycosidase</keyword>